<keyword evidence="3" id="KW-1185">Reference proteome</keyword>
<name>A0A9Q1MWY3_9SOLA</name>
<dbReference type="SUPFAM" id="SSF56784">
    <property type="entry name" value="HAD-like"/>
    <property type="match status" value="1"/>
</dbReference>
<feature type="domain" description="LNS2/PITP" evidence="1">
    <location>
        <begin position="147"/>
        <end position="287"/>
    </location>
</feature>
<dbReference type="PANTHER" id="PTHR12181:SF58">
    <property type="entry name" value="PHOSPHATIDATE PHOSPHATASE"/>
    <property type="match status" value="1"/>
</dbReference>
<proteinExistence type="predicted"/>
<dbReference type="Proteomes" id="UP001152561">
    <property type="component" value="Unassembled WGS sequence"/>
</dbReference>
<dbReference type="OrthoDB" id="4567at2759"/>
<gene>
    <name evidence="2" type="ORF">K7X08_037671</name>
</gene>
<dbReference type="SMART" id="SM00775">
    <property type="entry name" value="LNS2"/>
    <property type="match status" value="1"/>
</dbReference>
<dbReference type="InterPro" id="IPR036412">
    <property type="entry name" value="HAD-like_sf"/>
</dbReference>
<comment type="caution">
    <text evidence="2">The sequence shown here is derived from an EMBL/GenBank/DDBJ whole genome shotgun (WGS) entry which is preliminary data.</text>
</comment>
<dbReference type="GO" id="GO:0008195">
    <property type="term" value="F:phosphatidate phosphatase activity"/>
    <property type="evidence" value="ECO:0007669"/>
    <property type="project" value="TreeGrafter"/>
</dbReference>
<dbReference type="EMBL" id="JAJAGQ010000002">
    <property type="protein sequence ID" value="KAJ8570699.1"/>
    <property type="molecule type" value="Genomic_DNA"/>
</dbReference>
<evidence type="ECO:0000313" key="3">
    <source>
        <dbReference type="Proteomes" id="UP001152561"/>
    </source>
</evidence>
<dbReference type="InterPro" id="IPR026058">
    <property type="entry name" value="LIPIN"/>
</dbReference>
<dbReference type="PANTHER" id="PTHR12181">
    <property type="entry name" value="LIPIN"/>
    <property type="match status" value="1"/>
</dbReference>
<dbReference type="InterPro" id="IPR031315">
    <property type="entry name" value="LNS2/PITP"/>
</dbReference>
<evidence type="ECO:0000313" key="2">
    <source>
        <dbReference type="EMBL" id="KAJ8570699.1"/>
    </source>
</evidence>
<accession>A0A9Q1MWY3</accession>
<organism evidence="2 3">
    <name type="scientific">Anisodus acutangulus</name>
    <dbReference type="NCBI Taxonomy" id="402998"/>
    <lineage>
        <taxon>Eukaryota</taxon>
        <taxon>Viridiplantae</taxon>
        <taxon>Streptophyta</taxon>
        <taxon>Embryophyta</taxon>
        <taxon>Tracheophyta</taxon>
        <taxon>Spermatophyta</taxon>
        <taxon>Magnoliopsida</taxon>
        <taxon>eudicotyledons</taxon>
        <taxon>Gunneridae</taxon>
        <taxon>Pentapetalae</taxon>
        <taxon>asterids</taxon>
        <taxon>lamiids</taxon>
        <taxon>Solanales</taxon>
        <taxon>Solanaceae</taxon>
        <taxon>Solanoideae</taxon>
        <taxon>Hyoscyameae</taxon>
        <taxon>Anisodus</taxon>
    </lineage>
</organism>
<sequence length="300" mass="33935">MAECDMELPVEYADVIPVKREETSKPGEYDSGISSVPSGRLWTLWPNLFRRVRTLENSNCNSSNEEVIVDYESSSLHQPIEPTVITQGSKESPQEQFVRTNSPTSGHITSLNLKEGQNMVTFIFSTRVLGEQKVESHIYLWKWNTKIVISDVDGTITKSDVLGQFMPLVGKDWTHFGTARLFSAIKENGYQLLFLSARAIVQAYLTKNFLFNLKQDGKTLPTGPVVISPDGLFPSLYIEGKDLAWSMQIIFQLYKTSKHFSRTTTTHFMRASGIGTLMNSVTEKLEFQRQNLYNQPKGGF</sequence>
<dbReference type="Pfam" id="PF08235">
    <property type="entry name" value="LNS2"/>
    <property type="match status" value="1"/>
</dbReference>
<reference evidence="3" key="1">
    <citation type="journal article" date="2023" name="Proc. Natl. Acad. Sci. U.S.A.">
        <title>Genomic and structural basis for evolution of tropane alkaloid biosynthesis.</title>
        <authorList>
            <person name="Wanga Y.-J."/>
            <person name="Taina T."/>
            <person name="Yua J.-Y."/>
            <person name="Lia J."/>
            <person name="Xua B."/>
            <person name="Chenc J."/>
            <person name="D'Auriad J.C."/>
            <person name="Huanga J.-P."/>
            <person name="Huanga S.-X."/>
        </authorList>
    </citation>
    <scope>NUCLEOTIDE SEQUENCE [LARGE SCALE GENOMIC DNA]</scope>
    <source>
        <strain evidence="3">cv. KIB-2019</strain>
    </source>
</reference>
<dbReference type="InterPro" id="IPR013209">
    <property type="entry name" value="LNS2"/>
</dbReference>
<protein>
    <recommendedName>
        <fullName evidence="1">LNS2/PITP domain-containing protein</fullName>
    </recommendedName>
</protein>
<dbReference type="AlphaFoldDB" id="A0A9Q1MWY3"/>
<evidence type="ECO:0000259" key="1">
    <source>
        <dbReference type="SMART" id="SM00775"/>
    </source>
</evidence>